<comment type="subcellular location">
    <subcellularLocation>
        <location evidence="6">Cell membrane</location>
        <topology evidence="6">Multi-pass membrane protein</topology>
    </subcellularLocation>
    <subcellularLocation>
        <location evidence="1">Membrane</location>
    </subcellularLocation>
</comment>
<keyword evidence="8" id="KW-1185">Reference proteome</keyword>
<dbReference type="GO" id="GO:0005886">
    <property type="term" value="C:plasma membrane"/>
    <property type="evidence" value="ECO:0007669"/>
    <property type="project" value="UniProtKB-SubCell"/>
</dbReference>
<dbReference type="OrthoDB" id="6079986at2"/>
<dbReference type="Proteomes" id="UP000249065">
    <property type="component" value="Unassembled WGS sequence"/>
</dbReference>
<keyword evidence="4 6" id="KW-1133">Transmembrane helix</keyword>
<dbReference type="PANTHER" id="PTHR23427">
    <property type="entry name" value="SURFEIT LOCUS PROTEIN"/>
    <property type="match status" value="1"/>
</dbReference>
<keyword evidence="3 6" id="KW-0812">Transmembrane</keyword>
<protein>
    <recommendedName>
        <fullName evidence="6">SURF1-like protein</fullName>
    </recommendedName>
</protein>
<comment type="caution">
    <text evidence="7">The sequence shown here is derived from an EMBL/GenBank/DDBJ whole genome shotgun (WGS) entry which is preliminary data.</text>
</comment>
<dbReference type="Pfam" id="PF02104">
    <property type="entry name" value="SURF1"/>
    <property type="match status" value="1"/>
</dbReference>
<evidence type="ECO:0000256" key="3">
    <source>
        <dbReference type="ARBA" id="ARBA00022692"/>
    </source>
</evidence>
<dbReference type="PANTHER" id="PTHR23427:SF2">
    <property type="entry name" value="SURFEIT LOCUS PROTEIN 1"/>
    <property type="match status" value="1"/>
</dbReference>
<sequence length="243" mass="25525">MTLRRWALVLLALPLLAVLLGLGTWQVRRLHWKTGLLASIAAAEAGPAQPLGAAVPAPFAKVSATGQFDHGREGLLGVELRGTTMGAHLLTPLLRPGAPPLLVDRGWVPVERSQGIDRPAGEVTVTGYVRAPDERDWNSPRDDPAARRFYLLDPAAIGAALGLPPPAPFGLVALAPPGTPPHVLPAAARSLPRPNNPHLGYAITWYGLAAALVGVTIAFLLRRPATGPGAPDSACETADDRRL</sequence>
<dbReference type="CDD" id="cd06662">
    <property type="entry name" value="SURF1"/>
    <property type="match status" value="1"/>
</dbReference>
<evidence type="ECO:0000256" key="6">
    <source>
        <dbReference type="RuleBase" id="RU363076"/>
    </source>
</evidence>
<proteinExistence type="inferred from homology"/>
<evidence type="ECO:0000256" key="5">
    <source>
        <dbReference type="ARBA" id="ARBA00023136"/>
    </source>
</evidence>
<dbReference type="AlphaFoldDB" id="A0A327MCA5"/>
<evidence type="ECO:0000256" key="4">
    <source>
        <dbReference type="ARBA" id="ARBA00022989"/>
    </source>
</evidence>
<evidence type="ECO:0000313" key="7">
    <source>
        <dbReference type="EMBL" id="RAI60861.1"/>
    </source>
</evidence>
<reference evidence="8" key="1">
    <citation type="submission" date="2018-06" db="EMBL/GenBank/DDBJ databases">
        <authorList>
            <person name="Khan S.A."/>
        </authorList>
    </citation>
    <scope>NUCLEOTIDE SEQUENCE [LARGE SCALE GENOMIC DNA]</scope>
    <source>
        <strain evidence="8">DB-1506</strain>
    </source>
</reference>
<dbReference type="RefSeq" id="WP_111467973.1">
    <property type="nucleotide sequence ID" value="NZ_QLIX01000001.1"/>
</dbReference>
<evidence type="ECO:0000256" key="1">
    <source>
        <dbReference type="ARBA" id="ARBA00004370"/>
    </source>
</evidence>
<dbReference type="InterPro" id="IPR045214">
    <property type="entry name" value="Surf1/Surf4"/>
</dbReference>
<dbReference type="InterPro" id="IPR002994">
    <property type="entry name" value="Surf1/Shy1"/>
</dbReference>
<keyword evidence="6" id="KW-1003">Cell membrane</keyword>
<comment type="caution">
    <text evidence="6">Lacks conserved residue(s) required for the propagation of feature annotation.</text>
</comment>
<name>A0A327MCA5_9PROT</name>
<feature type="transmembrane region" description="Helical" evidence="6">
    <location>
        <begin position="199"/>
        <end position="221"/>
    </location>
</feature>
<organism evidence="7 8">
    <name type="scientific">Roseicella frigidaeris</name>
    <dbReference type="NCBI Taxonomy" id="2230885"/>
    <lineage>
        <taxon>Bacteria</taxon>
        <taxon>Pseudomonadati</taxon>
        <taxon>Pseudomonadota</taxon>
        <taxon>Alphaproteobacteria</taxon>
        <taxon>Acetobacterales</taxon>
        <taxon>Roseomonadaceae</taxon>
        <taxon>Roseicella</taxon>
    </lineage>
</organism>
<evidence type="ECO:0000313" key="8">
    <source>
        <dbReference type="Proteomes" id="UP000249065"/>
    </source>
</evidence>
<dbReference type="EMBL" id="QLIX01000001">
    <property type="protein sequence ID" value="RAI60861.1"/>
    <property type="molecule type" value="Genomic_DNA"/>
</dbReference>
<accession>A0A327MCA5</accession>
<keyword evidence="5 6" id="KW-0472">Membrane</keyword>
<dbReference type="PROSITE" id="PS50895">
    <property type="entry name" value="SURF1"/>
    <property type="match status" value="1"/>
</dbReference>
<comment type="similarity">
    <text evidence="2 6">Belongs to the SURF1 family.</text>
</comment>
<gene>
    <name evidence="7" type="ORF">DOO78_01655</name>
</gene>
<evidence type="ECO:0000256" key="2">
    <source>
        <dbReference type="ARBA" id="ARBA00007165"/>
    </source>
</evidence>